<dbReference type="Proteomes" id="UP000266313">
    <property type="component" value="Chromosome"/>
</dbReference>
<sequence length="95" mass="10639">MQTKWVHQADEGQRIRGGLDPRKPAGQAGAPAMDFSRDQCAFQPAEALEQPRSFRVGAAQDATAAGRGGEFLHCLPWQAVWIVVSREWRYQDSER</sequence>
<evidence type="ECO:0000313" key="3">
    <source>
        <dbReference type="Proteomes" id="UP000266313"/>
    </source>
</evidence>
<feature type="region of interest" description="Disordered" evidence="1">
    <location>
        <begin position="1"/>
        <end position="33"/>
    </location>
</feature>
<gene>
    <name evidence="2" type="ORF">sS8_0797</name>
</gene>
<keyword evidence="3" id="KW-1185">Reference proteome</keyword>
<proteinExistence type="predicted"/>
<accession>A0A250KMI8</accession>
<dbReference type="EMBL" id="AP017928">
    <property type="protein sequence ID" value="BBA32762.1"/>
    <property type="molecule type" value="Genomic_DNA"/>
</dbReference>
<name>A0A250KMI8_9GAMM</name>
<evidence type="ECO:0000313" key="2">
    <source>
        <dbReference type="EMBL" id="BBA32762.1"/>
    </source>
</evidence>
<reference evidence="2 3" key="1">
    <citation type="submission" date="2016-12" db="EMBL/GenBank/DDBJ databases">
        <title>Genome sequencing of Methylocaldum marinum.</title>
        <authorList>
            <person name="Takeuchi M."/>
            <person name="Kamagata Y."/>
            <person name="Hiraoka S."/>
            <person name="Oshima K."/>
            <person name="Hattori M."/>
            <person name="Iwasaki W."/>
        </authorList>
    </citation>
    <scope>NUCLEOTIDE SEQUENCE [LARGE SCALE GENOMIC DNA]</scope>
    <source>
        <strain evidence="2 3">S8</strain>
    </source>
</reference>
<dbReference type="KEGG" id="mmai:sS8_0797"/>
<organism evidence="2 3">
    <name type="scientific">Methylocaldum marinum</name>
    <dbReference type="NCBI Taxonomy" id="1432792"/>
    <lineage>
        <taxon>Bacteria</taxon>
        <taxon>Pseudomonadati</taxon>
        <taxon>Pseudomonadota</taxon>
        <taxon>Gammaproteobacteria</taxon>
        <taxon>Methylococcales</taxon>
        <taxon>Methylococcaceae</taxon>
        <taxon>Methylocaldum</taxon>
    </lineage>
</organism>
<feature type="compositionally biased region" description="Basic and acidic residues" evidence="1">
    <location>
        <begin position="7"/>
        <end position="23"/>
    </location>
</feature>
<evidence type="ECO:0000256" key="1">
    <source>
        <dbReference type="SAM" id="MobiDB-lite"/>
    </source>
</evidence>
<protein>
    <submittedName>
        <fullName evidence="2">Uncharacterized protein</fullName>
    </submittedName>
</protein>
<dbReference type="AlphaFoldDB" id="A0A250KMI8"/>